<gene>
    <name evidence="9" type="ORF">M413DRAFT_76264</name>
</gene>
<dbReference type="InterPro" id="IPR050414">
    <property type="entry name" value="Fungal_M35_metalloproteases"/>
</dbReference>
<evidence type="ECO:0000256" key="6">
    <source>
        <dbReference type="ARBA" id="ARBA00022833"/>
    </source>
</evidence>
<evidence type="ECO:0000256" key="3">
    <source>
        <dbReference type="ARBA" id="ARBA00022670"/>
    </source>
</evidence>
<dbReference type="OrthoDB" id="412874at2759"/>
<feature type="domain" description="Lysine-specific metallo-endopeptidase" evidence="8">
    <location>
        <begin position="186"/>
        <end position="322"/>
    </location>
</feature>
<dbReference type="GO" id="GO:0046872">
    <property type="term" value="F:metal ion binding"/>
    <property type="evidence" value="ECO:0007669"/>
    <property type="project" value="UniProtKB-KW"/>
</dbReference>
<evidence type="ECO:0000259" key="8">
    <source>
        <dbReference type="SMART" id="SM01351"/>
    </source>
</evidence>
<evidence type="ECO:0000256" key="1">
    <source>
        <dbReference type="ARBA" id="ARBA00001947"/>
    </source>
</evidence>
<keyword evidence="4" id="KW-0479">Metal-binding</keyword>
<dbReference type="PANTHER" id="PTHR37016:SF3">
    <property type="entry name" value="NEUTRAL PROTEASE 2-RELATED"/>
    <property type="match status" value="1"/>
</dbReference>
<dbReference type="Pfam" id="PF14521">
    <property type="entry name" value="Aspzincin_M35"/>
    <property type="match status" value="1"/>
</dbReference>
<dbReference type="Proteomes" id="UP000053424">
    <property type="component" value="Unassembled WGS sequence"/>
</dbReference>
<sequence>MICVLITSPGPDAIDSVEHLKIVATVTNTGDETLKVLNDPHGTLNKLSTDTFVIANAKGAQPSFMGIKLKYVPKTAADLEVYTILAPGESVAVEHDLAYTYNFTASGAAKYEIRARNLFHIVNADSTISTLRADADSHSANISGKLAAARPALVKRATYSGCTSFQERLIVSAALAAQKYTYSALNYASAHASATPRYTTWFGAYKVDRYKTVLSHYTNINSHDFLSYEFDCTCTEVDTYAYVYPDQFGVIYLCRAFWNAPMTGTDSKASLFAGTLVHESSHFTQNGGAQDHEYGQLACELLSRINPTEAVDNASSHEYFAENNPALA</sequence>
<dbReference type="SUPFAM" id="SSF55486">
    <property type="entry name" value="Metalloproteases ('zincins'), catalytic domain"/>
    <property type="match status" value="1"/>
</dbReference>
<dbReference type="Gene3D" id="3.40.390.10">
    <property type="entry name" value="Collagenase (Catalytic Domain)"/>
    <property type="match status" value="1"/>
</dbReference>
<organism evidence="9 10">
    <name type="scientific">Hebeloma cylindrosporum</name>
    <dbReference type="NCBI Taxonomy" id="76867"/>
    <lineage>
        <taxon>Eukaryota</taxon>
        <taxon>Fungi</taxon>
        <taxon>Dikarya</taxon>
        <taxon>Basidiomycota</taxon>
        <taxon>Agaricomycotina</taxon>
        <taxon>Agaricomycetes</taxon>
        <taxon>Agaricomycetidae</taxon>
        <taxon>Agaricales</taxon>
        <taxon>Agaricineae</taxon>
        <taxon>Hymenogastraceae</taxon>
        <taxon>Hebeloma</taxon>
    </lineage>
</organism>
<dbReference type="STRING" id="686832.A0A0C2YB47"/>
<dbReference type="CDD" id="cd11306">
    <property type="entry name" value="M35_peptidyl-Lys"/>
    <property type="match status" value="1"/>
</dbReference>
<evidence type="ECO:0000256" key="5">
    <source>
        <dbReference type="ARBA" id="ARBA00022801"/>
    </source>
</evidence>
<evidence type="ECO:0000313" key="10">
    <source>
        <dbReference type="Proteomes" id="UP000053424"/>
    </source>
</evidence>
<accession>A0A0C2YB47</accession>
<dbReference type="GO" id="GO:0006508">
    <property type="term" value="P:proteolysis"/>
    <property type="evidence" value="ECO:0007669"/>
    <property type="project" value="UniProtKB-KW"/>
</dbReference>
<evidence type="ECO:0000313" key="9">
    <source>
        <dbReference type="EMBL" id="KIM38232.1"/>
    </source>
</evidence>
<comment type="cofactor">
    <cofactor evidence="1">
        <name>Zn(2+)</name>
        <dbReference type="ChEBI" id="CHEBI:29105"/>
    </cofactor>
</comment>
<dbReference type="AlphaFoldDB" id="A0A0C2YB47"/>
<dbReference type="InterPro" id="IPR024079">
    <property type="entry name" value="MetalloPept_cat_dom_sf"/>
</dbReference>
<dbReference type="InterPro" id="IPR034115">
    <property type="entry name" value="M35_peptidyl-Lys"/>
</dbReference>
<keyword evidence="3" id="KW-0645">Protease</keyword>
<reference evidence="9 10" key="1">
    <citation type="submission" date="2014-04" db="EMBL/GenBank/DDBJ databases">
        <authorList>
            <consortium name="DOE Joint Genome Institute"/>
            <person name="Kuo A."/>
            <person name="Gay G."/>
            <person name="Dore J."/>
            <person name="Kohler A."/>
            <person name="Nagy L.G."/>
            <person name="Floudas D."/>
            <person name="Copeland A."/>
            <person name="Barry K.W."/>
            <person name="Cichocki N."/>
            <person name="Veneault-Fourrey C."/>
            <person name="LaButti K."/>
            <person name="Lindquist E.A."/>
            <person name="Lipzen A."/>
            <person name="Lundell T."/>
            <person name="Morin E."/>
            <person name="Murat C."/>
            <person name="Sun H."/>
            <person name="Tunlid A."/>
            <person name="Henrissat B."/>
            <person name="Grigoriev I.V."/>
            <person name="Hibbett D.S."/>
            <person name="Martin F."/>
            <person name="Nordberg H.P."/>
            <person name="Cantor M.N."/>
            <person name="Hua S.X."/>
        </authorList>
    </citation>
    <scope>NUCLEOTIDE SEQUENCE [LARGE SCALE GENOMIC DNA]</scope>
    <source>
        <strain evidence="10">h7</strain>
    </source>
</reference>
<keyword evidence="7" id="KW-0482">Metalloprotease</keyword>
<keyword evidence="6" id="KW-0862">Zinc</keyword>
<dbReference type="GO" id="GO:0004222">
    <property type="term" value="F:metalloendopeptidase activity"/>
    <property type="evidence" value="ECO:0007669"/>
    <property type="project" value="InterPro"/>
</dbReference>
<evidence type="ECO:0000256" key="2">
    <source>
        <dbReference type="ARBA" id="ARBA00010279"/>
    </source>
</evidence>
<dbReference type="InterPro" id="IPR029463">
    <property type="entry name" value="Lys_MEP"/>
</dbReference>
<comment type="similarity">
    <text evidence="2">Belongs to the peptidase M35 family.</text>
</comment>
<dbReference type="Gene3D" id="2.60.40.2970">
    <property type="match status" value="1"/>
</dbReference>
<protein>
    <recommendedName>
        <fullName evidence="8">Lysine-specific metallo-endopeptidase domain-containing protein</fullName>
    </recommendedName>
</protein>
<dbReference type="HOGENOM" id="CLU_041257_0_0_1"/>
<dbReference type="PANTHER" id="PTHR37016">
    <property type="match status" value="1"/>
</dbReference>
<dbReference type="SMART" id="SM01351">
    <property type="entry name" value="Aspzincin_M35"/>
    <property type="match status" value="1"/>
</dbReference>
<keyword evidence="5" id="KW-0378">Hydrolase</keyword>
<keyword evidence="10" id="KW-1185">Reference proteome</keyword>
<evidence type="ECO:0000256" key="4">
    <source>
        <dbReference type="ARBA" id="ARBA00022723"/>
    </source>
</evidence>
<dbReference type="EMBL" id="KN831792">
    <property type="protein sequence ID" value="KIM38232.1"/>
    <property type="molecule type" value="Genomic_DNA"/>
</dbReference>
<reference evidence="10" key="2">
    <citation type="submission" date="2015-01" db="EMBL/GenBank/DDBJ databases">
        <title>Evolutionary Origins and Diversification of the Mycorrhizal Mutualists.</title>
        <authorList>
            <consortium name="DOE Joint Genome Institute"/>
            <consortium name="Mycorrhizal Genomics Consortium"/>
            <person name="Kohler A."/>
            <person name="Kuo A."/>
            <person name="Nagy L.G."/>
            <person name="Floudas D."/>
            <person name="Copeland A."/>
            <person name="Barry K.W."/>
            <person name="Cichocki N."/>
            <person name="Veneault-Fourrey C."/>
            <person name="LaButti K."/>
            <person name="Lindquist E.A."/>
            <person name="Lipzen A."/>
            <person name="Lundell T."/>
            <person name="Morin E."/>
            <person name="Murat C."/>
            <person name="Riley R."/>
            <person name="Ohm R."/>
            <person name="Sun H."/>
            <person name="Tunlid A."/>
            <person name="Henrissat B."/>
            <person name="Grigoriev I.V."/>
            <person name="Hibbett D.S."/>
            <person name="Martin F."/>
        </authorList>
    </citation>
    <scope>NUCLEOTIDE SEQUENCE [LARGE SCALE GENOMIC DNA]</scope>
    <source>
        <strain evidence="10">h7</strain>
    </source>
</reference>
<name>A0A0C2YB47_HEBCY</name>
<evidence type="ECO:0000256" key="7">
    <source>
        <dbReference type="ARBA" id="ARBA00023049"/>
    </source>
</evidence>
<proteinExistence type="inferred from homology"/>